<dbReference type="PROSITE" id="PS50966">
    <property type="entry name" value="ZF_SWIM"/>
    <property type="match status" value="1"/>
</dbReference>
<protein>
    <recommendedName>
        <fullName evidence="3">SWIM-type domain-containing protein</fullName>
    </recommendedName>
</protein>
<dbReference type="InterPro" id="IPR007527">
    <property type="entry name" value="Znf_SWIM"/>
</dbReference>
<gene>
    <name evidence="4" type="ORF">BpHYR1_022749</name>
</gene>
<keyword evidence="1" id="KW-0479">Metal-binding</keyword>
<evidence type="ECO:0000313" key="4">
    <source>
        <dbReference type="EMBL" id="RNA45130.1"/>
    </source>
</evidence>
<evidence type="ECO:0000259" key="3">
    <source>
        <dbReference type="PROSITE" id="PS50966"/>
    </source>
</evidence>
<reference evidence="4 5" key="1">
    <citation type="journal article" date="2018" name="Sci. Rep.">
        <title>Genomic signatures of local adaptation to the degree of environmental predictability in rotifers.</title>
        <authorList>
            <person name="Franch-Gras L."/>
            <person name="Hahn C."/>
            <person name="Garcia-Roger E.M."/>
            <person name="Carmona M.J."/>
            <person name="Serra M."/>
            <person name="Gomez A."/>
        </authorList>
    </citation>
    <scope>NUCLEOTIDE SEQUENCE [LARGE SCALE GENOMIC DNA]</scope>
    <source>
        <strain evidence="4">HYR1</strain>
    </source>
</reference>
<keyword evidence="1" id="KW-0863">Zinc-finger</keyword>
<feature type="domain" description="SWIM-type" evidence="3">
    <location>
        <begin position="115"/>
        <end position="151"/>
    </location>
</feature>
<dbReference type="EMBL" id="REGN01000018">
    <property type="protein sequence ID" value="RNA45130.1"/>
    <property type="molecule type" value="Genomic_DNA"/>
</dbReference>
<evidence type="ECO:0000256" key="2">
    <source>
        <dbReference type="SAM" id="MobiDB-lite"/>
    </source>
</evidence>
<evidence type="ECO:0000313" key="5">
    <source>
        <dbReference type="Proteomes" id="UP000276133"/>
    </source>
</evidence>
<feature type="region of interest" description="Disordered" evidence="2">
    <location>
        <begin position="198"/>
        <end position="219"/>
    </location>
</feature>
<sequence>MTTVGHQMSDIELVTFFVTYSYLQFIKTNVFFAKIHNAKPNSKMKFSTKEQNKNGATFKVASTAKPFQHINDVYMVKSGKKSDFTRDEGKQYLSDLESKTWTTFDEMISSLNSIRIVKVNRENWKLSSCTCSYWLKNYYCCHSIACCYRLKLMNFNDIGMDIPLNYKPKRGAKKKTRSCLQHQPFDCIQNEENAILESDQDSDIESEPTPKSSKKQKPNDAVLSIENICKTCNAAMKKKRVFFY</sequence>
<accession>A0A3M7TBZ9</accession>
<evidence type="ECO:0000256" key="1">
    <source>
        <dbReference type="PROSITE-ProRule" id="PRU00325"/>
    </source>
</evidence>
<dbReference type="Proteomes" id="UP000276133">
    <property type="component" value="Unassembled WGS sequence"/>
</dbReference>
<organism evidence="4 5">
    <name type="scientific">Brachionus plicatilis</name>
    <name type="common">Marine rotifer</name>
    <name type="synonym">Brachionus muelleri</name>
    <dbReference type="NCBI Taxonomy" id="10195"/>
    <lineage>
        <taxon>Eukaryota</taxon>
        <taxon>Metazoa</taxon>
        <taxon>Spiralia</taxon>
        <taxon>Gnathifera</taxon>
        <taxon>Rotifera</taxon>
        <taxon>Eurotatoria</taxon>
        <taxon>Monogononta</taxon>
        <taxon>Pseudotrocha</taxon>
        <taxon>Ploima</taxon>
        <taxon>Brachionidae</taxon>
        <taxon>Brachionus</taxon>
    </lineage>
</organism>
<keyword evidence="1" id="KW-0862">Zinc</keyword>
<dbReference type="GO" id="GO:0008270">
    <property type="term" value="F:zinc ion binding"/>
    <property type="evidence" value="ECO:0007669"/>
    <property type="project" value="UniProtKB-KW"/>
</dbReference>
<keyword evidence="5" id="KW-1185">Reference proteome</keyword>
<dbReference type="AlphaFoldDB" id="A0A3M7TBZ9"/>
<proteinExistence type="predicted"/>
<name>A0A3M7TBZ9_BRAPC</name>
<comment type="caution">
    <text evidence="4">The sequence shown here is derived from an EMBL/GenBank/DDBJ whole genome shotgun (WGS) entry which is preliminary data.</text>
</comment>